<organism evidence="2 3">
    <name type="scientific">Batillaria attramentaria</name>
    <dbReference type="NCBI Taxonomy" id="370345"/>
    <lineage>
        <taxon>Eukaryota</taxon>
        <taxon>Metazoa</taxon>
        <taxon>Spiralia</taxon>
        <taxon>Lophotrochozoa</taxon>
        <taxon>Mollusca</taxon>
        <taxon>Gastropoda</taxon>
        <taxon>Caenogastropoda</taxon>
        <taxon>Sorbeoconcha</taxon>
        <taxon>Cerithioidea</taxon>
        <taxon>Batillariidae</taxon>
        <taxon>Batillaria</taxon>
    </lineage>
</organism>
<proteinExistence type="predicted"/>
<feature type="region of interest" description="Disordered" evidence="1">
    <location>
        <begin position="1"/>
        <end position="61"/>
    </location>
</feature>
<dbReference type="Proteomes" id="UP001519460">
    <property type="component" value="Unassembled WGS sequence"/>
</dbReference>
<protein>
    <submittedName>
        <fullName evidence="2">Uncharacterized protein</fullName>
    </submittedName>
</protein>
<gene>
    <name evidence="2" type="ORF">BaRGS_00023170</name>
</gene>
<feature type="compositionally biased region" description="Basic and acidic residues" evidence="1">
    <location>
        <begin position="12"/>
        <end position="28"/>
    </location>
</feature>
<name>A0ABD0KER4_9CAEN</name>
<comment type="caution">
    <text evidence="2">The sequence shown here is derived from an EMBL/GenBank/DDBJ whole genome shotgun (WGS) entry which is preliminary data.</text>
</comment>
<feature type="compositionally biased region" description="Polar residues" evidence="1">
    <location>
        <begin position="48"/>
        <end position="61"/>
    </location>
</feature>
<dbReference type="AlphaFoldDB" id="A0ABD0KER4"/>
<dbReference type="EMBL" id="JACVVK020000192">
    <property type="protein sequence ID" value="KAK7485595.1"/>
    <property type="molecule type" value="Genomic_DNA"/>
</dbReference>
<keyword evidence="3" id="KW-1185">Reference proteome</keyword>
<reference evidence="2 3" key="1">
    <citation type="journal article" date="2023" name="Sci. Data">
        <title>Genome assembly of the Korean intertidal mud-creeper Batillaria attramentaria.</title>
        <authorList>
            <person name="Patra A.K."/>
            <person name="Ho P.T."/>
            <person name="Jun S."/>
            <person name="Lee S.J."/>
            <person name="Kim Y."/>
            <person name="Won Y.J."/>
        </authorList>
    </citation>
    <scope>NUCLEOTIDE SEQUENCE [LARGE SCALE GENOMIC DNA]</scope>
    <source>
        <strain evidence="2">Wonlab-2016</strain>
    </source>
</reference>
<sequence length="61" mass="6236">EAAAEGTSGCRGNEKKQVSDGDGDHLPAEENSGAVGRGSVRDQKKQCFGQQLGPSSGTFTP</sequence>
<evidence type="ECO:0000313" key="3">
    <source>
        <dbReference type="Proteomes" id="UP001519460"/>
    </source>
</evidence>
<feature type="non-terminal residue" evidence="2">
    <location>
        <position position="1"/>
    </location>
</feature>
<accession>A0ABD0KER4</accession>
<evidence type="ECO:0000256" key="1">
    <source>
        <dbReference type="SAM" id="MobiDB-lite"/>
    </source>
</evidence>
<evidence type="ECO:0000313" key="2">
    <source>
        <dbReference type="EMBL" id="KAK7485595.1"/>
    </source>
</evidence>